<dbReference type="OrthoDB" id="1524706at2"/>
<keyword evidence="1" id="KW-0812">Transmembrane</keyword>
<dbReference type="EMBL" id="MTPW01000001">
    <property type="protein sequence ID" value="PQJ32947.1"/>
    <property type="molecule type" value="Genomic_DNA"/>
</dbReference>
<gene>
    <name evidence="2" type="ORF">BST92_13885</name>
</gene>
<keyword evidence="3" id="KW-1185">Reference proteome</keyword>
<reference evidence="2 3" key="1">
    <citation type="submission" date="2017-01" db="EMBL/GenBank/DDBJ databases">
        <title>Trade-off between light-utilization and light-protection in marine flavobacteria.</title>
        <authorList>
            <person name="Kumagai Y."/>
            <person name="Yoshizawa S."/>
            <person name="Kogure K."/>
            <person name="Iwasaki W."/>
        </authorList>
    </citation>
    <scope>NUCLEOTIDE SEQUENCE [LARGE SCALE GENOMIC DNA]</scope>
    <source>
        <strain evidence="2 3">KCTC 32109</strain>
    </source>
</reference>
<organism evidence="2 3">
    <name type="scientific">Nonlabens arenilitoris</name>
    <dbReference type="NCBI Taxonomy" id="1217969"/>
    <lineage>
        <taxon>Bacteria</taxon>
        <taxon>Pseudomonadati</taxon>
        <taxon>Bacteroidota</taxon>
        <taxon>Flavobacteriia</taxon>
        <taxon>Flavobacteriales</taxon>
        <taxon>Flavobacteriaceae</taxon>
        <taxon>Nonlabens</taxon>
    </lineage>
</organism>
<evidence type="ECO:0000313" key="3">
    <source>
        <dbReference type="Proteomes" id="UP000239747"/>
    </source>
</evidence>
<accession>A0A2S7UE82</accession>
<keyword evidence="1" id="KW-0472">Membrane</keyword>
<feature type="transmembrane region" description="Helical" evidence="1">
    <location>
        <begin position="6"/>
        <end position="25"/>
    </location>
</feature>
<dbReference type="AlphaFoldDB" id="A0A2S7UE82"/>
<comment type="caution">
    <text evidence="2">The sequence shown here is derived from an EMBL/GenBank/DDBJ whole genome shotgun (WGS) entry which is preliminary data.</text>
</comment>
<name>A0A2S7UE82_9FLAO</name>
<dbReference type="Proteomes" id="UP000239747">
    <property type="component" value="Unassembled WGS sequence"/>
</dbReference>
<proteinExistence type="predicted"/>
<evidence type="ECO:0000256" key="1">
    <source>
        <dbReference type="SAM" id="Phobius"/>
    </source>
</evidence>
<dbReference type="RefSeq" id="WP_105072007.1">
    <property type="nucleotide sequence ID" value="NZ_MTPW01000001.1"/>
</dbReference>
<evidence type="ECO:0000313" key="2">
    <source>
        <dbReference type="EMBL" id="PQJ32947.1"/>
    </source>
</evidence>
<protein>
    <submittedName>
        <fullName evidence="2">Uncharacterized protein</fullName>
    </submittedName>
</protein>
<sequence length="179" mass="20814">METSMVIISITLIIICILPFLIINGKTKKRAQYLKTIFNNKIQEDKKVLGEYEIHNQFAIGIDSNQGQICFLFKNDECELFKKVKLNDISSCEVLKESKQITNGKSSYELIQRVKLIFYNSYHIAIDHFELYNDENSLQVDGEIALAYSWQQKIEHILTERKANNTRTEVVIESNNIFV</sequence>
<keyword evidence="1" id="KW-1133">Transmembrane helix</keyword>